<evidence type="ECO:0000313" key="7">
    <source>
        <dbReference type="Proteomes" id="UP000282483"/>
    </source>
</evidence>
<evidence type="ECO:0000256" key="4">
    <source>
        <dbReference type="ARBA" id="ARBA00022777"/>
    </source>
</evidence>
<organism evidence="6 7">
    <name type="scientific">Candidatus Rickettsiella viridis</name>
    <dbReference type="NCBI Taxonomy" id="676208"/>
    <lineage>
        <taxon>Bacteria</taxon>
        <taxon>Pseudomonadati</taxon>
        <taxon>Pseudomonadota</taxon>
        <taxon>Gammaproteobacteria</taxon>
        <taxon>Legionellales</taxon>
        <taxon>Coxiellaceae</taxon>
        <taxon>Rickettsiella</taxon>
    </lineage>
</organism>
<evidence type="ECO:0000313" key="6">
    <source>
        <dbReference type="EMBL" id="BBB15374.1"/>
    </source>
</evidence>
<dbReference type="PRINTS" id="PR00344">
    <property type="entry name" value="BCTRLSENSOR"/>
</dbReference>
<sequence>MELVVDMNQSAAIKKNLTLTLNYAKTIYPYLIGDPDRVQRIVLELITNALKFTKKGKVALSVQLIRRSSKESIIEIAVSDTGIGIPKDQQEKIFHRFNRLVPSSKGIYKGAGLGLSIVKQFVDDLKGEIFVNSKVLWKIIIF</sequence>
<evidence type="ECO:0000256" key="3">
    <source>
        <dbReference type="ARBA" id="ARBA00022679"/>
    </source>
</evidence>
<protein>
    <recommendedName>
        <fullName evidence="2">histidine kinase</fullName>
        <ecNumber evidence="2">2.7.13.3</ecNumber>
    </recommendedName>
</protein>
<evidence type="ECO:0000256" key="2">
    <source>
        <dbReference type="ARBA" id="ARBA00012438"/>
    </source>
</evidence>
<keyword evidence="3" id="KW-0808">Transferase</keyword>
<dbReference type="OrthoDB" id="9810730at2"/>
<dbReference type="InterPro" id="IPR036890">
    <property type="entry name" value="HATPase_C_sf"/>
</dbReference>
<dbReference type="Pfam" id="PF02518">
    <property type="entry name" value="HATPase_c"/>
    <property type="match status" value="1"/>
</dbReference>
<proteinExistence type="predicted"/>
<dbReference type="EMBL" id="AP018005">
    <property type="protein sequence ID" value="BBB15374.1"/>
    <property type="molecule type" value="Genomic_DNA"/>
</dbReference>
<dbReference type="RefSeq" id="WP_126322834.1">
    <property type="nucleotide sequence ID" value="NZ_AP018005.1"/>
</dbReference>
<keyword evidence="4 6" id="KW-0418">Kinase</keyword>
<evidence type="ECO:0000256" key="1">
    <source>
        <dbReference type="ARBA" id="ARBA00000085"/>
    </source>
</evidence>
<feature type="domain" description="Histidine kinase" evidence="5">
    <location>
        <begin position="1"/>
        <end position="134"/>
    </location>
</feature>
<comment type="catalytic activity">
    <reaction evidence="1">
        <text>ATP + protein L-histidine = ADP + protein N-phospho-L-histidine.</text>
        <dbReference type="EC" id="2.7.13.3"/>
    </reaction>
</comment>
<dbReference type="GO" id="GO:0000155">
    <property type="term" value="F:phosphorelay sensor kinase activity"/>
    <property type="evidence" value="ECO:0007669"/>
    <property type="project" value="TreeGrafter"/>
</dbReference>
<dbReference type="EC" id="2.7.13.3" evidence="2"/>
<dbReference type="GO" id="GO:0009927">
    <property type="term" value="F:histidine phosphotransfer kinase activity"/>
    <property type="evidence" value="ECO:0007669"/>
    <property type="project" value="TreeGrafter"/>
</dbReference>
<dbReference type="PROSITE" id="PS50109">
    <property type="entry name" value="HIS_KIN"/>
    <property type="match status" value="1"/>
</dbReference>
<dbReference type="InterPro" id="IPR003594">
    <property type="entry name" value="HATPase_dom"/>
</dbReference>
<dbReference type="SUPFAM" id="SSF55874">
    <property type="entry name" value="ATPase domain of HSP90 chaperone/DNA topoisomerase II/histidine kinase"/>
    <property type="match status" value="1"/>
</dbReference>
<accession>A0A2Z5UV73</accession>
<dbReference type="PANTHER" id="PTHR43047">
    <property type="entry name" value="TWO-COMPONENT HISTIDINE PROTEIN KINASE"/>
    <property type="match status" value="1"/>
</dbReference>
<dbReference type="PANTHER" id="PTHR43047:SF72">
    <property type="entry name" value="OSMOSENSING HISTIDINE PROTEIN KINASE SLN1"/>
    <property type="match status" value="1"/>
</dbReference>
<name>A0A2Z5UV73_9COXI</name>
<dbReference type="AlphaFoldDB" id="A0A2Z5UV73"/>
<dbReference type="GO" id="GO:0005886">
    <property type="term" value="C:plasma membrane"/>
    <property type="evidence" value="ECO:0007669"/>
    <property type="project" value="TreeGrafter"/>
</dbReference>
<gene>
    <name evidence="6" type="ORF">RVIR1_08930</name>
</gene>
<dbReference type="Proteomes" id="UP000282483">
    <property type="component" value="Chromosome"/>
</dbReference>
<dbReference type="KEGG" id="rvi:RVIR1_08930"/>
<evidence type="ECO:0000259" key="5">
    <source>
        <dbReference type="PROSITE" id="PS50109"/>
    </source>
</evidence>
<dbReference type="InterPro" id="IPR005467">
    <property type="entry name" value="His_kinase_dom"/>
</dbReference>
<dbReference type="SMART" id="SM00387">
    <property type="entry name" value="HATPase_c"/>
    <property type="match status" value="1"/>
</dbReference>
<keyword evidence="7" id="KW-1185">Reference proteome</keyword>
<reference evidence="6 7" key="1">
    <citation type="submission" date="2017-03" db="EMBL/GenBank/DDBJ databases">
        <title>The genome sequence of Candidatus Rickettsiella viridis.</title>
        <authorList>
            <person name="Nikoh N."/>
            <person name="Tsuchida T."/>
            <person name="Yamaguchi K."/>
            <person name="Maeda T."/>
            <person name="Shigenobu S."/>
            <person name="Fukatsu T."/>
        </authorList>
    </citation>
    <scope>NUCLEOTIDE SEQUENCE [LARGE SCALE GENOMIC DNA]</scope>
    <source>
        <strain evidence="6 7">Ap-RA04</strain>
    </source>
</reference>
<dbReference type="InterPro" id="IPR004358">
    <property type="entry name" value="Sig_transdc_His_kin-like_C"/>
</dbReference>
<dbReference type="Gene3D" id="3.30.565.10">
    <property type="entry name" value="Histidine kinase-like ATPase, C-terminal domain"/>
    <property type="match status" value="1"/>
</dbReference>